<organism evidence="1 2">
    <name type="scientific">Desulfobotulus pelophilus</name>
    <dbReference type="NCBI Taxonomy" id="2823377"/>
    <lineage>
        <taxon>Bacteria</taxon>
        <taxon>Pseudomonadati</taxon>
        <taxon>Thermodesulfobacteriota</taxon>
        <taxon>Desulfobacteria</taxon>
        <taxon>Desulfobacterales</taxon>
        <taxon>Desulfobacteraceae</taxon>
        <taxon>Desulfobotulus</taxon>
    </lineage>
</organism>
<accession>A0ABT3N9C1</accession>
<dbReference type="Proteomes" id="UP001209681">
    <property type="component" value="Unassembled WGS sequence"/>
</dbReference>
<keyword evidence="2" id="KW-1185">Reference proteome</keyword>
<dbReference type="EMBL" id="JAPFPW010000008">
    <property type="protein sequence ID" value="MCW7754062.1"/>
    <property type="molecule type" value="Genomic_DNA"/>
</dbReference>
<name>A0ABT3N9C1_9BACT</name>
<protein>
    <submittedName>
        <fullName evidence="1">Uncharacterized protein</fullName>
    </submittedName>
</protein>
<proteinExistence type="predicted"/>
<gene>
    <name evidence="1" type="ORF">OOT00_08690</name>
</gene>
<dbReference type="RefSeq" id="WP_265424957.1">
    <property type="nucleotide sequence ID" value="NZ_JAPFPW010000008.1"/>
</dbReference>
<reference evidence="1 2" key="1">
    <citation type="submission" date="2022-11" db="EMBL/GenBank/DDBJ databases">
        <title>Desulfobotulus tamanensis H1 sp. nov. - anaerobic, alkaliphilic, sulphate reducing bacterium isolated from terrestrial mud volcano.</title>
        <authorList>
            <person name="Frolova A."/>
            <person name="Merkel A.Y."/>
            <person name="Slobodkin A.I."/>
        </authorList>
    </citation>
    <scope>NUCLEOTIDE SEQUENCE [LARGE SCALE GENOMIC DNA]</scope>
    <source>
        <strain evidence="1 2">H1</strain>
    </source>
</reference>
<evidence type="ECO:0000313" key="2">
    <source>
        <dbReference type="Proteomes" id="UP001209681"/>
    </source>
</evidence>
<comment type="caution">
    <text evidence="1">The sequence shown here is derived from an EMBL/GenBank/DDBJ whole genome shotgun (WGS) entry which is preliminary data.</text>
</comment>
<evidence type="ECO:0000313" key="1">
    <source>
        <dbReference type="EMBL" id="MCW7754062.1"/>
    </source>
</evidence>
<sequence length="127" mass="14741">MFAFKGEAFRVFLLLLALMLLVVSSPRWAAAREPFMNPPPPMDVFNYPAAAAQMQLRGLVLTEDSFRAVIYVKSQRRYHVVRPQDRLDVEMDGLRHEFRVQGNGGQRRVLLQGRDHQWYEIGVHESE</sequence>